<dbReference type="PANTHER" id="PTHR33162:SF1">
    <property type="entry name" value="SEC-INDEPENDENT PROTEIN TRANSLOCASE PROTEIN TATA, CHLOROPLASTIC"/>
    <property type="match status" value="1"/>
</dbReference>
<evidence type="ECO:0000313" key="12">
    <source>
        <dbReference type="EMBL" id="TDL83828.1"/>
    </source>
</evidence>
<keyword evidence="3 9" id="KW-1003">Cell membrane</keyword>
<organism evidence="12 13">
    <name type="scientific">Meridianimarinicoccus aquatilis</name>
    <dbReference type="NCBI Taxonomy" id="2552766"/>
    <lineage>
        <taxon>Bacteria</taxon>
        <taxon>Pseudomonadati</taxon>
        <taxon>Pseudomonadota</taxon>
        <taxon>Alphaproteobacteria</taxon>
        <taxon>Rhodobacterales</taxon>
        <taxon>Paracoccaceae</taxon>
        <taxon>Meridianimarinicoccus</taxon>
    </lineage>
</organism>
<evidence type="ECO:0000256" key="11">
    <source>
        <dbReference type="SAM" id="Phobius"/>
    </source>
</evidence>
<feature type="compositionally biased region" description="Low complexity" evidence="10">
    <location>
        <begin position="114"/>
        <end position="123"/>
    </location>
</feature>
<keyword evidence="7 9" id="KW-0811">Translocation</keyword>
<dbReference type="PANTHER" id="PTHR33162">
    <property type="entry name" value="SEC-INDEPENDENT PROTEIN TRANSLOCASE PROTEIN TATA, CHLOROPLASTIC"/>
    <property type="match status" value="1"/>
</dbReference>
<evidence type="ECO:0000256" key="5">
    <source>
        <dbReference type="ARBA" id="ARBA00022927"/>
    </source>
</evidence>
<dbReference type="GO" id="GO:0043953">
    <property type="term" value="P:protein transport by the Tat complex"/>
    <property type="evidence" value="ECO:0007669"/>
    <property type="project" value="UniProtKB-UniRule"/>
</dbReference>
<feature type="transmembrane region" description="Helical" evidence="11">
    <location>
        <begin position="6"/>
        <end position="22"/>
    </location>
</feature>
<comment type="subunit">
    <text evidence="9">The Tat system comprises two distinct complexes: a TatABC complex, containing multiple copies of TatA, TatB and TatC subunits, and a separate TatA complex, containing only TatA subunits. Substrates initially bind to the TatABC complex, which probably triggers association of the separate TatA complex to form the active translocon.</text>
</comment>
<protein>
    <recommendedName>
        <fullName evidence="9">Sec-independent protein translocase protein TatB</fullName>
    </recommendedName>
</protein>
<dbReference type="Pfam" id="PF02416">
    <property type="entry name" value="TatA_B_E"/>
    <property type="match status" value="1"/>
</dbReference>
<dbReference type="EMBL" id="SMZO01000081">
    <property type="protein sequence ID" value="TDL83828.1"/>
    <property type="molecule type" value="Genomic_DNA"/>
</dbReference>
<comment type="similarity">
    <text evidence="9">Belongs to the TatB family.</text>
</comment>
<dbReference type="AlphaFoldDB" id="A0A4R6AMR1"/>
<dbReference type="RefSeq" id="WP_133344506.1">
    <property type="nucleotide sequence ID" value="NZ_SMZO01000081.1"/>
</dbReference>
<comment type="subcellular location">
    <subcellularLocation>
        <location evidence="9">Cell membrane</location>
        <topology evidence="9">Single-pass membrane protein</topology>
    </subcellularLocation>
    <subcellularLocation>
        <location evidence="1">Membrane</location>
        <topology evidence="1">Single-pass membrane protein</topology>
    </subcellularLocation>
</comment>
<evidence type="ECO:0000256" key="9">
    <source>
        <dbReference type="HAMAP-Rule" id="MF_00237"/>
    </source>
</evidence>
<keyword evidence="2 9" id="KW-0813">Transport</keyword>
<evidence type="ECO:0000256" key="8">
    <source>
        <dbReference type="ARBA" id="ARBA00023136"/>
    </source>
</evidence>
<evidence type="ECO:0000313" key="13">
    <source>
        <dbReference type="Proteomes" id="UP000294562"/>
    </source>
</evidence>
<feature type="region of interest" description="Disordered" evidence="10">
    <location>
        <begin position="73"/>
        <end position="148"/>
    </location>
</feature>
<sequence>MIDIGWSELLVIGVVALIVVGPKDLPMMFRRLGEFTGKARAMAREFSSAMDKAADEAGVKDIQKDLRAMANPRQTGLDAINKAASDLENWDGEDTPSEKPAAPPPLSPERAEAAAKIQAASAKKATERHEREAAQKVAAEAVTDDKAT</sequence>
<dbReference type="GO" id="GO:0008320">
    <property type="term" value="F:protein transmembrane transporter activity"/>
    <property type="evidence" value="ECO:0007669"/>
    <property type="project" value="UniProtKB-UniRule"/>
</dbReference>
<proteinExistence type="inferred from homology"/>
<name>A0A4R6AMR1_9RHOB</name>
<feature type="compositionally biased region" description="Basic and acidic residues" evidence="10">
    <location>
        <begin position="124"/>
        <end position="134"/>
    </location>
</feature>
<dbReference type="Proteomes" id="UP000294562">
    <property type="component" value="Unassembled WGS sequence"/>
</dbReference>
<accession>A0A4R6AMR1</accession>
<comment type="function">
    <text evidence="9">Part of the twin-arginine translocation (Tat) system that transports large folded proteins containing a characteristic twin-arginine motif in their signal peptide across membranes. Together with TatC, TatB is part of a receptor directly interacting with Tat signal peptides. TatB may form an oligomeric binding site that transiently accommodates folded Tat precursor proteins before their translocation.</text>
</comment>
<dbReference type="InterPro" id="IPR018448">
    <property type="entry name" value="TatB"/>
</dbReference>
<evidence type="ECO:0000256" key="6">
    <source>
        <dbReference type="ARBA" id="ARBA00022989"/>
    </source>
</evidence>
<dbReference type="NCBIfam" id="TIGR01410">
    <property type="entry name" value="tatB"/>
    <property type="match status" value="1"/>
</dbReference>
<evidence type="ECO:0000256" key="4">
    <source>
        <dbReference type="ARBA" id="ARBA00022692"/>
    </source>
</evidence>
<reference evidence="12 13" key="1">
    <citation type="submission" date="2019-03" db="EMBL/GenBank/DDBJ databases">
        <title>Rhodobacteraceae bacterium SM1902, a new member of the family Rhodobacteraceae isolated from Yantai.</title>
        <authorList>
            <person name="Sun Y."/>
        </authorList>
    </citation>
    <scope>NUCLEOTIDE SEQUENCE [LARGE SCALE GENOMIC DNA]</scope>
    <source>
        <strain evidence="12 13">SM1902</strain>
    </source>
</reference>
<keyword evidence="13" id="KW-1185">Reference proteome</keyword>
<evidence type="ECO:0000256" key="1">
    <source>
        <dbReference type="ARBA" id="ARBA00004167"/>
    </source>
</evidence>
<keyword evidence="6 9" id="KW-1133">Transmembrane helix</keyword>
<dbReference type="Gene3D" id="1.20.5.3310">
    <property type="match status" value="1"/>
</dbReference>
<gene>
    <name evidence="9 12" type="primary">tatB</name>
    <name evidence="12" type="ORF">E2L05_19110</name>
</gene>
<dbReference type="PRINTS" id="PR01506">
    <property type="entry name" value="TATBPROTEIN"/>
</dbReference>
<dbReference type="OrthoDB" id="7206969at2"/>
<dbReference type="InterPro" id="IPR003369">
    <property type="entry name" value="TatA/B/E"/>
</dbReference>
<keyword evidence="8 9" id="KW-0472">Membrane</keyword>
<evidence type="ECO:0000256" key="3">
    <source>
        <dbReference type="ARBA" id="ARBA00022475"/>
    </source>
</evidence>
<dbReference type="GO" id="GO:0033281">
    <property type="term" value="C:TAT protein transport complex"/>
    <property type="evidence" value="ECO:0007669"/>
    <property type="project" value="UniProtKB-UniRule"/>
</dbReference>
<dbReference type="HAMAP" id="MF_00237">
    <property type="entry name" value="TatB"/>
    <property type="match status" value="1"/>
</dbReference>
<evidence type="ECO:0000256" key="2">
    <source>
        <dbReference type="ARBA" id="ARBA00022448"/>
    </source>
</evidence>
<evidence type="ECO:0000256" key="10">
    <source>
        <dbReference type="SAM" id="MobiDB-lite"/>
    </source>
</evidence>
<keyword evidence="5 9" id="KW-0653">Protein transport</keyword>
<keyword evidence="4 9" id="KW-0812">Transmembrane</keyword>
<comment type="caution">
    <text evidence="12">The sequence shown here is derived from an EMBL/GenBank/DDBJ whole genome shotgun (WGS) entry which is preliminary data.</text>
</comment>
<evidence type="ECO:0000256" key="7">
    <source>
        <dbReference type="ARBA" id="ARBA00023010"/>
    </source>
</evidence>